<feature type="transmembrane region" description="Helical" evidence="1">
    <location>
        <begin position="30"/>
        <end position="50"/>
    </location>
</feature>
<sequence>MPTKHRPARHQPFLDLRVGGLRLTIQRIPYPLLALATGIAGSLGSTVWLGR</sequence>
<dbReference type="AlphaFoldDB" id="A0AB39MRL6"/>
<keyword evidence="1" id="KW-0472">Membrane</keyword>
<accession>A0AB39MRL6</accession>
<proteinExistence type="predicted"/>
<name>A0AB39MRL6_9ACTN</name>
<dbReference type="RefSeq" id="WP_369192423.1">
    <property type="nucleotide sequence ID" value="NZ_CP163431.1"/>
</dbReference>
<gene>
    <name evidence="2" type="ORF">AB5J58_49090</name>
</gene>
<dbReference type="EMBL" id="CP163431">
    <property type="protein sequence ID" value="XDQ07653.1"/>
    <property type="molecule type" value="Genomic_DNA"/>
</dbReference>
<keyword evidence="1" id="KW-0812">Transmembrane</keyword>
<evidence type="ECO:0000313" key="2">
    <source>
        <dbReference type="EMBL" id="XDQ07653.1"/>
    </source>
</evidence>
<protein>
    <submittedName>
        <fullName evidence="2">Uncharacterized protein</fullName>
    </submittedName>
</protein>
<organism evidence="2">
    <name type="scientific">Streptomyces sp. R08</name>
    <dbReference type="NCBI Taxonomy" id="3238624"/>
    <lineage>
        <taxon>Bacteria</taxon>
        <taxon>Bacillati</taxon>
        <taxon>Actinomycetota</taxon>
        <taxon>Actinomycetes</taxon>
        <taxon>Kitasatosporales</taxon>
        <taxon>Streptomycetaceae</taxon>
        <taxon>Streptomyces</taxon>
    </lineage>
</organism>
<reference evidence="2" key="1">
    <citation type="submission" date="2024-07" db="EMBL/GenBank/DDBJ databases">
        <authorList>
            <person name="Yu S.T."/>
        </authorList>
    </citation>
    <scope>NUCLEOTIDE SEQUENCE</scope>
    <source>
        <strain evidence="2">R08</strain>
    </source>
</reference>
<keyword evidence="1" id="KW-1133">Transmembrane helix</keyword>
<evidence type="ECO:0000256" key="1">
    <source>
        <dbReference type="SAM" id="Phobius"/>
    </source>
</evidence>